<dbReference type="AlphaFoldDB" id="A0A8S4QQU3"/>
<keyword evidence="2" id="KW-1185">Reference proteome</keyword>
<evidence type="ECO:0000313" key="2">
    <source>
        <dbReference type="Proteomes" id="UP000838756"/>
    </source>
</evidence>
<evidence type="ECO:0000313" key="1">
    <source>
        <dbReference type="EMBL" id="CAH2211178.1"/>
    </source>
</evidence>
<gene>
    <name evidence="1" type="primary">jg12209</name>
    <name evidence="1" type="ORF">PAEG_LOCUS3015</name>
</gene>
<accession>A0A8S4QQU3</accession>
<dbReference type="EMBL" id="CAKXAJ010009392">
    <property type="protein sequence ID" value="CAH2211178.1"/>
    <property type="molecule type" value="Genomic_DNA"/>
</dbReference>
<reference evidence="1" key="1">
    <citation type="submission" date="2022-03" db="EMBL/GenBank/DDBJ databases">
        <authorList>
            <person name="Lindestad O."/>
        </authorList>
    </citation>
    <scope>NUCLEOTIDE SEQUENCE</scope>
</reference>
<comment type="caution">
    <text evidence="1">The sequence shown here is derived from an EMBL/GenBank/DDBJ whole genome shotgun (WGS) entry which is preliminary data.</text>
</comment>
<proteinExistence type="predicted"/>
<sequence length="159" mass="17627">MGKKRGNNIKNGNDHITADAISTDCIRYEENKPKLTFKVAMGGVHSSEIRWRLEPQGVGMAALVDLQRVKASFTRRVVSPQLSARSQRFMLMGFGCPQRKQVMCPQSALGTSRRVRVYTACTTAADSRSAMHEAVRHMIMRMELHVCVPSSSFAGTALL</sequence>
<dbReference type="Proteomes" id="UP000838756">
    <property type="component" value="Unassembled WGS sequence"/>
</dbReference>
<name>A0A8S4QQU3_9NEOP</name>
<protein>
    <submittedName>
        <fullName evidence="1">Jg12209 protein</fullName>
    </submittedName>
</protein>
<organism evidence="1 2">
    <name type="scientific">Pararge aegeria aegeria</name>
    <dbReference type="NCBI Taxonomy" id="348720"/>
    <lineage>
        <taxon>Eukaryota</taxon>
        <taxon>Metazoa</taxon>
        <taxon>Ecdysozoa</taxon>
        <taxon>Arthropoda</taxon>
        <taxon>Hexapoda</taxon>
        <taxon>Insecta</taxon>
        <taxon>Pterygota</taxon>
        <taxon>Neoptera</taxon>
        <taxon>Endopterygota</taxon>
        <taxon>Lepidoptera</taxon>
        <taxon>Glossata</taxon>
        <taxon>Ditrysia</taxon>
        <taxon>Papilionoidea</taxon>
        <taxon>Nymphalidae</taxon>
        <taxon>Satyrinae</taxon>
        <taxon>Satyrini</taxon>
        <taxon>Parargina</taxon>
        <taxon>Pararge</taxon>
    </lineage>
</organism>